<sequence>MGIKIVVKKEEETYVMGDQLDIKEDEMMVTITKEESSLDINTGGSNGWNTSKGHLTLFPEDNDMAQKSPEISIVTQNTHQKTHTRKCSFSCSECGKGFNGNHALINHQRTHTNERPFSCPDCGKRFKVKFCLDRHVKLHENNDSLSCLECGESFEKKYDLLVHQRNHAGKEVFPCTECQKMFLKKYDLAVHQRIHSGEKPYSQ</sequence>
<dbReference type="AlphaFoldDB" id="A0A2G9QBY3"/>
<dbReference type="GO" id="GO:0005634">
    <property type="term" value="C:nucleus"/>
    <property type="evidence" value="ECO:0007669"/>
    <property type="project" value="UniProtKB-SubCell"/>
</dbReference>
<dbReference type="SUPFAM" id="SSF57667">
    <property type="entry name" value="beta-beta-alpha zinc fingers"/>
    <property type="match status" value="2"/>
</dbReference>
<dbReference type="PROSITE" id="PS00028">
    <property type="entry name" value="ZINC_FINGER_C2H2_1"/>
    <property type="match status" value="4"/>
</dbReference>
<feature type="domain" description="C2H2-type" evidence="11">
    <location>
        <begin position="173"/>
        <end position="200"/>
    </location>
</feature>
<dbReference type="Pfam" id="PF00096">
    <property type="entry name" value="zf-C2H2"/>
    <property type="match status" value="4"/>
</dbReference>
<dbReference type="GO" id="GO:0001228">
    <property type="term" value="F:DNA-binding transcription activator activity, RNA polymerase II-specific"/>
    <property type="evidence" value="ECO:0007669"/>
    <property type="project" value="TreeGrafter"/>
</dbReference>
<dbReference type="OrthoDB" id="9915468at2759"/>
<dbReference type="Proteomes" id="UP000228934">
    <property type="component" value="Unassembled WGS sequence"/>
</dbReference>
<feature type="domain" description="C2H2-type" evidence="11">
    <location>
        <begin position="89"/>
        <end position="116"/>
    </location>
</feature>
<dbReference type="FunFam" id="3.30.160.60:FF:000100">
    <property type="entry name" value="Zinc finger 45-like"/>
    <property type="match status" value="1"/>
</dbReference>
<evidence type="ECO:0000256" key="5">
    <source>
        <dbReference type="ARBA" id="ARBA00022737"/>
    </source>
</evidence>
<keyword evidence="6 10" id="KW-0863">Zinc-finger</keyword>
<accession>A0A2G9QBY3</accession>
<keyword evidence="5" id="KW-0677">Repeat</keyword>
<dbReference type="FunFam" id="3.30.160.60:FF:002343">
    <property type="entry name" value="Zinc finger protein 33A"/>
    <property type="match status" value="1"/>
</dbReference>
<dbReference type="PANTHER" id="PTHR24393:SF162">
    <property type="entry name" value="ZINC FINGER PROTEIN 665-LIKE"/>
    <property type="match status" value="1"/>
</dbReference>
<dbReference type="SMART" id="SM00355">
    <property type="entry name" value="ZnF_C2H2"/>
    <property type="match status" value="4"/>
</dbReference>
<keyword evidence="13" id="KW-1185">Reference proteome</keyword>
<dbReference type="EMBL" id="KZ059927">
    <property type="protein sequence ID" value="PIO13124.1"/>
    <property type="molecule type" value="Genomic_DNA"/>
</dbReference>
<comment type="function">
    <text evidence="1">May be involved in transcriptional regulation.</text>
</comment>
<keyword evidence="4" id="KW-0479">Metal-binding</keyword>
<protein>
    <recommendedName>
        <fullName evidence="11">C2H2-type domain-containing protein</fullName>
    </recommendedName>
</protein>
<evidence type="ECO:0000256" key="6">
    <source>
        <dbReference type="ARBA" id="ARBA00022771"/>
    </source>
</evidence>
<dbReference type="GO" id="GO:0008270">
    <property type="term" value="F:zinc ion binding"/>
    <property type="evidence" value="ECO:0007669"/>
    <property type="project" value="UniProtKB-KW"/>
</dbReference>
<dbReference type="PROSITE" id="PS50157">
    <property type="entry name" value="ZINC_FINGER_C2H2_2"/>
    <property type="match status" value="4"/>
</dbReference>
<evidence type="ECO:0000256" key="4">
    <source>
        <dbReference type="ARBA" id="ARBA00022723"/>
    </source>
</evidence>
<dbReference type="Gene3D" id="3.30.160.60">
    <property type="entry name" value="Classic Zinc Finger"/>
    <property type="match status" value="4"/>
</dbReference>
<organism evidence="12 13">
    <name type="scientific">Aquarana catesbeiana</name>
    <name type="common">American bullfrog</name>
    <name type="synonym">Rana catesbeiana</name>
    <dbReference type="NCBI Taxonomy" id="8400"/>
    <lineage>
        <taxon>Eukaryota</taxon>
        <taxon>Metazoa</taxon>
        <taxon>Chordata</taxon>
        <taxon>Craniata</taxon>
        <taxon>Vertebrata</taxon>
        <taxon>Euteleostomi</taxon>
        <taxon>Amphibia</taxon>
        <taxon>Batrachia</taxon>
        <taxon>Anura</taxon>
        <taxon>Neobatrachia</taxon>
        <taxon>Ranoidea</taxon>
        <taxon>Ranidae</taxon>
        <taxon>Aquarana</taxon>
    </lineage>
</organism>
<keyword evidence="7" id="KW-0862">Zinc</keyword>
<evidence type="ECO:0000256" key="3">
    <source>
        <dbReference type="ARBA" id="ARBA00006991"/>
    </source>
</evidence>
<evidence type="ECO:0000313" key="12">
    <source>
        <dbReference type="EMBL" id="PIO13124.1"/>
    </source>
</evidence>
<proteinExistence type="inferred from homology"/>
<evidence type="ECO:0000256" key="9">
    <source>
        <dbReference type="ARBA" id="ARBA00023242"/>
    </source>
</evidence>
<evidence type="ECO:0000259" key="11">
    <source>
        <dbReference type="PROSITE" id="PS50157"/>
    </source>
</evidence>
<evidence type="ECO:0000256" key="10">
    <source>
        <dbReference type="PROSITE-ProRule" id="PRU00042"/>
    </source>
</evidence>
<evidence type="ECO:0000256" key="2">
    <source>
        <dbReference type="ARBA" id="ARBA00004123"/>
    </source>
</evidence>
<comment type="subcellular location">
    <subcellularLocation>
        <location evidence="2">Nucleus</location>
    </subcellularLocation>
</comment>
<evidence type="ECO:0000256" key="8">
    <source>
        <dbReference type="ARBA" id="ARBA00023125"/>
    </source>
</evidence>
<evidence type="ECO:0000256" key="1">
    <source>
        <dbReference type="ARBA" id="ARBA00003767"/>
    </source>
</evidence>
<dbReference type="InterPro" id="IPR013087">
    <property type="entry name" value="Znf_C2H2_type"/>
</dbReference>
<dbReference type="FunFam" id="3.30.160.60:FF:000624">
    <property type="entry name" value="zinc finger protein 697"/>
    <property type="match status" value="1"/>
</dbReference>
<gene>
    <name evidence="12" type="ORF">AB205_0030660</name>
</gene>
<name>A0A2G9QBY3_AQUCT</name>
<dbReference type="FunFam" id="3.30.160.60:FF:000478">
    <property type="entry name" value="Zinc finger protein 133"/>
    <property type="match status" value="1"/>
</dbReference>
<dbReference type="InterPro" id="IPR036236">
    <property type="entry name" value="Znf_C2H2_sf"/>
</dbReference>
<comment type="similarity">
    <text evidence="3">Belongs to the krueppel C2H2-type zinc-finger protein family.</text>
</comment>
<dbReference type="GO" id="GO:0000978">
    <property type="term" value="F:RNA polymerase II cis-regulatory region sequence-specific DNA binding"/>
    <property type="evidence" value="ECO:0007669"/>
    <property type="project" value="TreeGrafter"/>
</dbReference>
<keyword evidence="8" id="KW-0238">DNA-binding</keyword>
<evidence type="ECO:0000313" key="13">
    <source>
        <dbReference type="Proteomes" id="UP000228934"/>
    </source>
</evidence>
<dbReference type="PANTHER" id="PTHR24393">
    <property type="entry name" value="ZINC FINGER PROTEIN"/>
    <property type="match status" value="1"/>
</dbReference>
<evidence type="ECO:0000256" key="7">
    <source>
        <dbReference type="ARBA" id="ARBA00022833"/>
    </source>
</evidence>
<keyword evidence="9" id="KW-0539">Nucleus</keyword>
<feature type="domain" description="C2H2-type" evidence="11">
    <location>
        <begin position="145"/>
        <end position="172"/>
    </location>
</feature>
<reference evidence="13" key="1">
    <citation type="journal article" date="2017" name="Nat. Commun.">
        <title>The North American bullfrog draft genome provides insight into hormonal regulation of long noncoding RNA.</title>
        <authorList>
            <person name="Hammond S.A."/>
            <person name="Warren R.L."/>
            <person name="Vandervalk B.P."/>
            <person name="Kucuk E."/>
            <person name="Khan H."/>
            <person name="Gibb E.A."/>
            <person name="Pandoh P."/>
            <person name="Kirk H."/>
            <person name="Zhao Y."/>
            <person name="Jones M."/>
            <person name="Mungall A.J."/>
            <person name="Coope R."/>
            <person name="Pleasance S."/>
            <person name="Moore R.A."/>
            <person name="Holt R.A."/>
            <person name="Round J.M."/>
            <person name="Ohora S."/>
            <person name="Walle B.V."/>
            <person name="Veldhoen N."/>
            <person name="Helbing C.C."/>
            <person name="Birol I."/>
        </authorList>
    </citation>
    <scope>NUCLEOTIDE SEQUENCE [LARGE SCALE GENOMIC DNA]</scope>
</reference>
<feature type="domain" description="C2H2-type" evidence="11">
    <location>
        <begin position="117"/>
        <end position="144"/>
    </location>
</feature>